<dbReference type="InterPro" id="IPR029017">
    <property type="entry name" value="Enolase-like_N"/>
</dbReference>
<evidence type="ECO:0000256" key="1">
    <source>
        <dbReference type="ARBA" id="ARBA00001946"/>
    </source>
</evidence>
<dbReference type="EMBL" id="UINC01162206">
    <property type="protein sequence ID" value="SVD61834.1"/>
    <property type="molecule type" value="Genomic_DNA"/>
</dbReference>
<name>A0A382WT54_9ZZZZ</name>
<dbReference type="Pfam" id="PF13378">
    <property type="entry name" value="MR_MLE_C"/>
    <property type="match status" value="1"/>
</dbReference>
<dbReference type="InterPro" id="IPR046945">
    <property type="entry name" value="RHMD-like"/>
</dbReference>
<dbReference type="GO" id="GO:0016052">
    <property type="term" value="P:carbohydrate catabolic process"/>
    <property type="evidence" value="ECO:0007669"/>
    <property type="project" value="TreeGrafter"/>
</dbReference>
<protein>
    <recommendedName>
        <fullName evidence="4">Mandelate racemase/muconate lactonizing enzyme C-terminal domain-containing protein</fullName>
    </recommendedName>
</protein>
<dbReference type="Gene3D" id="3.20.20.120">
    <property type="entry name" value="Enolase-like C-terminal domain"/>
    <property type="match status" value="1"/>
</dbReference>
<dbReference type="SUPFAM" id="SSF54826">
    <property type="entry name" value="Enolase N-terminal domain-like"/>
    <property type="match status" value="1"/>
</dbReference>
<evidence type="ECO:0000256" key="3">
    <source>
        <dbReference type="ARBA" id="ARBA00022842"/>
    </source>
</evidence>
<dbReference type="PANTHER" id="PTHR13794">
    <property type="entry name" value="ENOLASE SUPERFAMILY, MANDELATE RACEMASE"/>
    <property type="match status" value="1"/>
</dbReference>
<sequence length="275" mass="30914">DSDGYGHPGPTHEAIQTLLKILTDEGVEGYWFGANTSVIEKTIKPAIVGQDPFMREKIWQDLMERQRLNLSTLADNILAPIDLALWDLAGRALNQPVYKILGGYRSIVPAYASTMCGDDLQNGLATPQDYAVFAEWAMRRGYQGFKLHTWQPPYAGAPNPKRDIEACAFVRDAVGPDIPCMLDPYHYYDREAALYLAKQLEDLNYYWMEEPMDEHSMSSYIWLCQQTSLPICGPETCEGKMHVRAEWIKHGACDISRAGVSDVGGLTPLMKIVHL</sequence>
<dbReference type="PANTHER" id="PTHR13794:SF58">
    <property type="entry name" value="MITOCHONDRIAL ENOLASE SUPERFAMILY MEMBER 1"/>
    <property type="match status" value="1"/>
</dbReference>
<evidence type="ECO:0000256" key="2">
    <source>
        <dbReference type="ARBA" id="ARBA00022723"/>
    </source>
</evidence>
<dbReference type="InterPro" id="IPR013341">
    <property type="entry name" value="Mandelate_racemase_N_dom"/>
</dbReference>
<dbReference type="InterPro" id="IPR013342">
    <property type="entry name" value="Mandelate_racemase_C"/>
</dbReference>
<keyword evidence="2" id="KW-0479">Metal-binding</keyword>
<organism evidence="5">
    <name type="scientific">marine metagenome</name>
    <dbReference type="NCBI Taxonomy" id="408172"/>
    <lineage>
        <taxon>unclassified sequences</taxon>
        <taxon>metagenomes</taxon>
        <taxon>ecological metagenomes</taxon>
    </lineage>
</organism>
<comment type="cofactor">
    <cofactor evidence="1">
        <name>Mg(2+)</name>
        <dbReference type="ChEBI" id="CHEBI:18420"/>
    </cofactor>
</comment>
<dbReference type="InterPro" id="IPR029065">
    <property type="entry name" value="Enolase_C-like"/>
</dbReference>
<feature type="non-terminal residue" evidence="5">
    <location>
        <position position="275"/>
    </location>
</feature>
<evidence type="ECO:0000259" key="4">
    <source>
        <dbReference type="SMART" id="SM00922"/>
    </source>
</evidence>
<dbReference type="AlphaFoldDB" id="A0A382WT54"/>
<gene>
    <name evidence="5" type="ORF">METZ01_LOCUS414688</name>
</gene>
<evidence type="ECO:0000313" key="5">
    <source>
        <dbReference type="EMBL" id="SVD61834.1"/>
    </source>
</evidence>
<feature type="domain" description="Mandelate racemase/muconate lactonizing enzyme C-terminal" evidence="4">
    <location>
        <begin position="127"/>
        <end position="230"/>
    </location>
</feature>
<reference evidence="5" key="1">
    <citation type="submission" date="2018-05" db="EMBL/GenBank/DDBJ databases">
        <authorList>
            <person name="Lanie J.A."/>
            <person name="Ng W.-L."/>
            <person name="Kazmierczak K.M."/>
            <person name="Andrzejewski T.M."/>
            <person name="Davidsen T.M."/>
            <person name="Wayne K.J."/>
            <person name="Tettelin H."/>
            <person name="Glass J.I."/>
            <person name="Rusch D."/>
            <person name="Podicherti R."/>
            <person name="Tsui H.-C.T."/>
            <person name="Winkler M.E."/>
        </authorList>
    </citation>
    <scope>NUCLEOTIDE SEQUENCE</scope>
</reference>
<accession>A0A382WT54</accession>
<dbReference type="InterPro" id="IPR036849">
    <property type="entry name" value="Enolase-like_C_sf"/>
</dbReference>
<dbReference type="Pfam" id="PF02746">
    <property type="entry name" value="MR_MLE_N"/>
    <property type="match status" value="1"/>
</dbReference>
<dbReference type="GO" id="GO:0016836">
    <property type="term" value="F:hydro-lyase activity"/>
    <property type="evidence" value="ECO:0007669"/>
    <property type="project" value="TreeGrafter"/>
</dbReference>
<keyword evidence="3" id="KW-0460">Magnesium</keyword>
<dbReference type="SUPFAM" id="SSF51604">
    <property type="entry name" value="Enolase C-terminal domain-like"/>
    <property type="match status" value="1"/>
</dbReference>
<dbReference type="Gene3D" id="3.30.390.10">
    <property type="entry name" value="Enolase-like, N-terminal domain"/>
    <property type="match status" value="1"/>
</dbReference>
<feature type="non-terminal residue" evidence="5">
    <location>
        <position position="1"/>
    </location>
</feature>
<dbReference type="SMART" id="SM00922">
    <property type="entry name" value="MR_MLE"/>
    <property type="match status" value="1"/>
</dbReference>
<proteinExistence type="predicted"/>
<dbReference type="GO" id="GO:0000287">
    <property type="term" value="F:magnesium ion binding"/>
    <property type="evidence" value="ECO:0007669"/>
    <property type="project" value="TreeGrafter"/>
</dbReference>